<dbReference type="GO" id="GO:0004356">
    <property type="term" value="F:glutamine synthetase activity"/>
    <property type="evidence" value="ECO:0007669"/>
    <property type="project" value="InterPro"/>
</dbReference>
<dbReference type="GO" id="GO:0006542">
    <property type="term" value="P:glutamine biosynthetic process"/>
    <property type="evidence" value="ECO:0007669"/>
    <property type="project" value="InterPro"/>
</dbReference>
<dbReference type="PROSITE" id="PS51987">
    <property type="entry name" value="GS_CATALYTIC"/>
    <property type="match status" value="1"/>
</dbReference>
<dbReference type="InterPro" id="IPR022147">
    <property type="entry name" value="GSIII_N"/>
</dbReference>
<dbReference type="PANTHER" id="PTHR42974">
    <property type="entry name" value="GLUTAMINE SYNTHETASE"/>
    <property type="match status" value="1"/>
</dbReference>
<accession>A0A1E5G132</accession>
<dbReference type="InterPro" id="IPR008147">
    <property type="entry name" value="Gln_synt_N"/>
</dbReference>
<dbReference type="SMART" id="SM01230">
    <property type="entry name" value="Gln-synt_C"/>
    <property type="match status" value="1"/>
</dbReference>
<evidence type="ECO:0000313" key="6">
    <source>
        <dbReference type="Proteomes" id="UP000094296"/>
    </source>
</evidence>
<evidence type="ECO:0000313" key="5">
    <source>
        <dbReference type="EMBL" id="OEF96618.1"/>
    </source>
</evidence>
<evidence type="ECO:0000256" key="1">
    <source>
        <dbReference type="PROSITE-ProRule" id="PRU01330"/>
    </source>
</evidence>
<dbReference type="Proteomes" id="UP000094296">
    <property type="component" value="Unassembled WGS sequence"/>
</dbReference>
<dbReference type="STRING" id="766136.BHF68_08220"/>
<feature type="domain" description="GS beta-grasp" evidence="3">
    <location>
        <begin position="63"/>
        <end position="156"/>
    </location>
</feature>
<dbReference type="PROSITE" id="PS00181">
    <property type="entry name" value="GLNA_ATP"/>
    <property type="match status" value="1"/>
</dbReference>
<dbReference type="Pfam" id="PF18318">
    <property type="entry name" value="Gln-synt_C-ter"/>
    <property type="match status" value="1"/>
</dbReference>
<comment type="caution">
    <text evidence="5">The sequence shown here is derived from an EMBL/GenBank/DDBJ whole genome shotgun (WGS) entry which is preliminary data.</text>
</comment>
<organism evidence="5 6">
    <name type="scientific">Desulfuribacillus alkaliarsenatis</name>
    <dbReference type="NCBI Taxonomy" id="766136"/>
    <lineage>
        <taxon>Bacteria</taxon>
        <taxon>Bacillati</taxon>
        <taxon>Bacillota</taxon>
        <taxon>Desulfuribacillia</taxon>
        <taxon>Desulfuribacillales</taxon>
        <taxon>Desulfuribacillaceae</taxon>
        <taxon>Desulfuribacillus</taxon>
    </lineage>
</organism>
<evidence type="ECO:0000259" key="3">
    <source>
        <dbReference type="PROSITE" id="PS51986"/>
    </source>
</evidence>
<evidence type="ECO:0000259" key="4">
    <source>
        <dbReference type="PROSITE" id="PS51987"/>
    </source>
</evidence>
<protein>
    <submittedName>
        <fullName evidence="5">Glutamine synthetase</fullName>
    </submittedName>
</protein>
<sequence>MSVNPIELYGTNVFNEAEMKKRLPKAVFKEVKKTMESGQALSDSIADIVANAMKEWAVERGATHFTHWFQPMTGFTAEKHDSFISPTGDGKAIMEFSGKELIKGEPDASSFPSGGLRVTFEARGYTAWDSTSPAFLKEDSTGLTLCIPTAFVSYNGEALDKKTPLLRSMEALNKQALRVLKTFGSSAKRVNSTVGAEQEYFLIDKGLFKNRKDLVLSGRTLFGAKPAKGQDLDDHYFGAIKERIAAYMNELDRELWKLGVTSKTKHNEVAPAQHEMAPLFTTTNVATDHNQLVMEILQKVANRHGLACLLHEKPFAGVNGSGKHNNWSMATDEGQNLLEPGTNPHENMQFLVFLCAVVRAVDKYQDLLRVSAANAGNDHRLGANEAPPAIISIFLGDQLTDILEQIKDGGLTNSKQGGELKVGVSTLPPLPRDNTDRNRTSPFAFTGNKFEFRMVGSSASIAGPNIVLNTIVAEVLAEIADELESAIDLTAKVEEILKKIVADHERIIFNGDGYSDEWVVEAEKRGLSNLRTTPDALPKLISEQALEVFEKHGVFSKTELISRFEIMMEQYCKVINIEANAMLEIAKRQIIPAGIKFTTEVATSINAIKATGIDANTTAQGALLAAASGLVATISENVVTLEEAVAKAEDLEGDSKAHGSFYGDKVVAAMSALRESADELEKIVDSSIWPFPTYTELLYNIQ</sequence>
<dbReference type="InterPro" id="IPR040577">
    <property type="entry name" value="Gln-synt_C"/>
</dbReference>
<keyword evidence="6" id="KW-1185">Reference proteome</keyword>
<dbReference type="InterPro" id="IPR008146">
    <property type="entry name" value="Gln_synth_cat_dom"/>
</dbReference>
<dbReference type="InterPro" id="IPR027303">
    <property type="entry name" value="Gln_synth_gly_rich_site"/>
</dbReference>
<gene>
    <name evidence="5" type="ORF">BHF68_08220</name>
</gene>
<dbReference type="PANTHER" id="PTHR42974:SF1">
    <property type="entry name" value="TYPE-3 GLUTAMINE SYNTHETASE"/>
    <property type="match status" value="1"/>
</dbReference>
<dbReference type="PROSITE" id="PS51986">
    <property type="entry name" value="GS_BETA_GRASP"/>
    <property type="match status" value="1"/>
</dbReference>
<dbReference type="Pfam" id="PF00120">
    <property type="entry name" value="Gln-synt_C"/>
    <property type="match status" value="1"/>
</dbReference>
<dbReference type="SUPFAM" id="SSF55931">
    <property type="entry name" value="Glutamine synthetase/guanido kinase"/>
    <property type="match status" value="1"/>
</dbReference>
<dbReference type="RefSeq" id="WP_069643627.1">
    <property type="nucleotide sequence ID" value="NZ_MIJE01000031.1"/>
</dbReference>
<name>A0A1E5G132_9FIRM</name>
<comment type="similarity">
    <text evidence="1 2">Belongs to the glutamine synthetase family.</text>
</comment>
<dbReference type="InterPro" id="IPR014746">
    <property type="entry name" value="Gln_synth/guanido_kin_cat_dom"/>
</dbReference>
<dbReference type="OrthoDB" id="9807095at2"/>
<dbReference type="InterPro" id="IPR052725">
    <property type="entry name" value="GS_Type-3"/>
</dbReference>
<evidence type="ECO:0000256" key="2">
    <source>
        <dbReference type="RuleBase" id="RU000384"/>
    </source>
</evidence>
<dbReference type="AlphaFoldDB" id="A0A1E5G132"/>
<proteinExistence type="inferred from homology"/>
<dbReference type="EMBL" id="MIJE01000031">
    <property type="protein sequence ID" value="OEF96618.1"/>
    <property type="molecule type" value="Genomic_DNA"/>
</dbReference>
<dbReference type="Pfam" id="PF12437">
    <property type="entry name" value="GSIII_N"/>
    <property type="match status" value="1"/>
</dbReference>
<reference evidence="5 6" key="1">
    <citation type="submission" date="2016-09" db="EMBL/GenBank/DDBJ databases">
        <title>Draft genome sequence for the type strain of Desulfuribacillus alkaliarsenatis AHT28, an obligately anaerobic, sulfidogenic bacterium isolated from Russian soda lake sediments.</title>
        <authorList>
            <person name="Abin C.A."/>
            <person name="Hollibaugh J.T."/>
        </authorList>
    </citation>
    <scope>NUCLEOTIDE SEQUENCE [LARGE SCALE GENOMIC DNA]</scope>
    <source>
        <strain evidence="5 6">AHT28</strain>
    </source>
</reference>
<dbReference type="Gene3D" id="1.20.120.1560">
    <property type="match status" value="1"/>
</dbReference>
<dbReference type="Gene3D" id="3.30.590.10">
    <property type="entry name" value="Glutamine synthetase/guanido kinase, catalytic domain"/>
    <property type="match status" value="1"/>
</dbReference>
<feature type="domain" description="GS catalytic" evidence="4">
    <location>
        <begin position="161"/>
        <end position="590"/>
    </location>
</feature>